<keyword evidence="4" id="KW-1185">Reference proteome</keyword>
<feature type="region of interest" description="Disordered" evidence="2">
    <location>
        <begin position="322"/>
        <end position="366"/>
    </location>
</feature>
<organism evidence="3 4">
    <name type="scientific">Aspergillus pseudocaelatus</name>
    <dbReference type="NCBI Taxonomy" id="1825620"/>
    <lineage>
        <taxon>Eukaryota</taxon>
        <taxon>Fungi</taxon>
        <taxon>Dikarya</taxon>
        <taxon>Ascomycota</taxon>
        <taxon>Pezizomycotina</taxon>
        <taxon>Eurotiomycetes</taxon>
        <taxon>Eurotiomycetidae</taxon>
        <taxon>Eurotiales</taxon>
        <taxon>Aspergillaceae</taxon>
        <taxon>Aspergillus</taxon>
        <taxon>Aspergillus subgen. Circumdati</taxon>
    </lineage>
</organism>
<sequence>MDRWLSKDIIDPTRDVVQLLHGSAKDFLLGDNSLNMLFDSPEKKIKGNGHSYILLFAKAWLQLTQHQRKRLNCPFDVIMEVPFHAAQLESTLSTKDSALFFQTLDNIDHQLSTSHRGEQWPAEWFSRTVRNDIPSWNFTFRAFAVSMDMQGYIGYRLEQARNNHGQADFLNPKHGRPLLHFAVYLSGQPPKPEMTRMLLKSGADIKAQFDDKTAIQNPNSRYSPDTSYPNVWYPLLHIVAHLDDTIDLEARLDFMTFMCHAQGIDLNALDVAGRTLAEVLYWEDKTIPPQNWEILLGSGAKITKNMVSVHFHGLRYWEPGLETPQEISDNDHKSTESPEDESEQQSENRSDTGSTSSRTESEHRQLSLRLSAEHLSPDDCIIIASHARNYPSDAWKQTCTPTTSKKRKLRGLCEGYSHHNAYQVLRKPEFRRREWYTPEAAKAAEEIDPCWFLDYGRTHPKLNPIRTQSIMGSVLGPISEFIIGSFGT</sequence>
<evidence type="ECO:0000256" key="1">
    <source>
        <dbReference type="PROSITE-ProRule" id="PRU00023"/>
    </source>
</evidence>
<dbReference type="InterPro" id="IPR002110">
    <property type="entry name" value="Ankyrin_rpt"/>
</dbReference>
<name>A0ABQ6X5D7_9EURO</name>
<evidence type="ECO:0000256" key="2">
    <source>
        <dbReference type="SAM" id="MobiDB-lite"/>
    </source>
</evidence>
<evidence type="ECO:0000313" key="3">
    <source>
        <dbReference type="EMBL" id="KAE8423391.1"/>
    </source>
</evidence>
<reference evidence="3 4" key="1">
    <citation type="submission" date="2019-04" db="EMBL/GenBank/DDBJ databases">
        <authorList>
            <consortium name="DOE Joint Genome Institute"/>
            <person name="Mondo S."/>
            <person name="Kjaerbolling I."/>
            <person name="Vesth T."/>
            <person name="Frisvad J.C."/>
            <person name="Nybo J.L."/>
            <person name="Theobald S."/>
            <person name="Kildgaard S."/>
            <person name="Isbrandt T."/>
            <person name="Kuo A."/>
            <person name="Sato A."/>
            <person name="Lyhne E.K."/>
            <person name="Kogle M.E."/>
            <person name="Wiebenga A."/>
            <person name="Kun R.S."/>
            <person name="Lubbers R.J."/>
            <person name="Makela M.R."/>
            <person name="Barry K."/>
            <person name="Chovatia M."/>
            <person name="Clum A."/>
            <person name="Daum C."/>
            <person name="Haridas S."/>
            <person name="He G."/>
            <person name="LaButti K."/>
            <person name="Lipzen A."/>
            <person name="Riley R."/>
            <person name="Salamov A."/>
            <person name="Simmons B.A."/>
            <person name="Magnuson J.K."/>
            <person name="Henrissat B."/>
            <person name="Mortensen U.H."/>
            <person name="Larsen T.O."/>
            <person name="Devries R.P."/>
            <person name="Grigoriev I.V."/>
            <person name="Machida M."/>
            <person name="Baker S.E."/>
            <person name="Andersen M.R."/>
            <person name="Cantor M.N."/>
            <person name="Hua S.X."/>
        </authorList>
    </citation>
    <scope>NUCLEOTIDE SEQUENCE [LARGE SCALE GENOMIC DNA]</scope>
    <source>
        <strain evidence="3 4">CBS 117616</strain>
    </source>
</reference>
<evidence type="ECO:0000313" key="4">
    <source>
        <dbReference type="Proteomes" id="UP000325395"/>
    </source>
</evidence>
<evidence type="ECO:0008006" key="5">
    <source>
        <dbReference type="Google" id="ProtNLM"/>
    </source>
</evidence>
<dbReference type="Gene3D" id="1.25.40.20">
    <property type="entry name" value="Ankyrin repeat-containing domain"/>
    <property type="match status" value="1"/>
</dbReference>
<dbReference type="Proteomes" id="UP000325395">
    <property type="component" value="Unassembled WGS sequence"/>
</dbReference>
<feature type="repeat" description="ANK" evidence="1">
    <location>
        <begin position="174"/>
        <end position="210"/>
    </location>
</feature>
<accession>A0ABQ6X5D7</accession>
<dbReference type="EMBL" id="ML735689">
    <property type="protein sequence ID" value="KAE8423391.1"/>
    <property type="molecule type" value="Genomic_DNA"/>
</dbReference>
<proteinExistence type="predicted"/>
<keyword evidence="1" id="KW-0040">ANK repeat</keyword>
<gene>
    <name evidence="3" type="ORF">BDV36DRAFT_133141</name>
</gene>
<dbReference type="PROSITE" id="PS50088">
    <property type="entry name" value="ANK_REPEAT"/>
    <property type="match status" value="1"/>
</dbReference>
<protein>
    <recommendedName>
        <fullName evidence="5">Ankyrin repeat-containing domain protein</fullName>
    </recommendedName>
</protein>
<dbReference type="InterPro" id="IPR036770">
    <property type="entry name" value="Ankyrin_rpt-contain_sf"/>
</dbReference>